<dbReference type="EMBL" id="VIRS01000009">
    <property type="protein sequence ID" value="TQS44278.1"/>
    <property type="molecule type" value="Genomic_DNA"/>
</dbReference>
<evidence type="ECO:0000259" key="3">
    <source>
        <dbReference type="Pfam" id="PF00188"/>
    </source>
</evidence>
<accession>A0A545ASI4</accession>
<keyword evidence="2" id="KW-0472">Membrane</keyword>
<evidence type="ECO:0000313" key="4">
    <source>
        <dbReference type="EMBL" id="TQS44278.1"/>
    </source>
</evidence>
<name>A0A545ASI4_9ACTN</name>
<feature type="compositionally biased region" description="Low complexity" evidence="1">
    <location>
        <begin position="92"/>
        <end position="104"/>
    </location>
</feature>
<dbReference type="OrthoDB" id="68195at2"/>
<protein>
    <submittedName>
        <fullName evidence="4">CAP domain-containing protein</fullName>
    </submittedName>
</protein>
<proteinExistence type="predicted"/>
<feature type="transmembrane region" description="Helical" evidence="2">
    <location>
        <begin position="43"/>
        <end position="62"/>
    </location>
</feature>
<keyword evidence="2" id="KW-0812">Transmembrane</keyword>
<gene>
    <name evidence="4" type="ORF">FL583_15195</name>
</gene>
<feature type="domain" description="SCP" evidence="3">
    <location>
        <begin position="169"/>
        <end position="284"/>
    </location>
</feature>
<feature type="compositionally biased region" description="Low complexity" evidence="1">
    <location>
        <begin position="119"/>
        <end position="137"/>
    </location>
</feature>
<dbReference type="Proteomes" id="UP000317982">
    <property type="component" value="Unassembled WGS sequence"/>
</dbReference>
<organism evidence="4 5">
    <name type="scientific">Cryptosporangium phraense</name>
    <dbReference type="NCBI Taxonomy" id="2593070"/>
    <lineage>
        <taxon>Bacteria</taxon>
        <taxon>Bacillati</taxon>
        <taxon>Actinomycetota</taxon>
        <taxon>Actinomycetes</taxon>
        <taxon>Cryptosporangiales</taxon>
        <taxon>Cryptosporangiaceae</taxon>
        <taxon>Cryptosporangium</taxon>
    </lineage>
</organism>
<dbReference type="InterPro" id="IPR014044">
    <property type="entry name" value="CAP_dom"/>
</dbReference>
<dbReference type="SUPFAM" id="SSF55797">
    <property type="entry name" value="PR-1-like"/>
    <property type="match status" value="1"/>
</dbReference>
<dbReference type="AlphaFoldDB" id="A0A545ASI4"/>
<evidence type="ECO:0000256" key="1">
    <source>
        <dbReference type="SAM" id="MobiDB-lite"/>
    </source>
</evidence>
<feature type="region of interest" description="Disordered" evidence="1">
    <location>
        <begin position="1"/>
        <end position="34"/>
    </location>
</feature>
<evidence type="ECO:0000313" key="5">
    <source>
        <dbReference type="Proteomes" id="UP000317982"/>
    </source>
</evidence>
<dbReference type="CDD" id="cd05379">
    <property type="entry name" value="CAP_bacterial"/>
    <property type="match status" value="1"/>
</dbReference>
<dbReference type="RefSeq" id="WP_142705270.1">
    <property type="nucleotide sequence ID" value="NZ_VIRS01000009.1"/>
</dbReference>
<keyword evidence="5" id="KW-1185">Reference proteome</keyword>
<feature type="compositionally biased region" description="Basic residues" evidence="1">
    <location>
        <begin position="1"/>
        <end position="15"/>
    </location>
</feature>
<feature type="compositionally biased region" description="Acidic residues" evidence="1">
    <location>
        <begin position="138"/>
        <end position="150"/>
    </location>
</feature>
<reference evidence="4 5" key="1">
    <citation type="submission" date="2019-07" db="EMBL/GenBank/DDBJ databases">
        <title>Cryptosporangium phraense sp. nov., isolated from plant litter.</title>
        <authorList>
            <person name="Suriyachadkun C."/>
        </authorList>
    </citation>
    <scope>NUCLEOTIDE SEQUENCE [LARGE SCALE GENOMIC DNA]</scope>
    <source>
        <strain evidence="4 5">A-T 5661</strain>
    </source>
</reference>
<evidence type="ECO:0000256" key="2">
    <source>
        <dbReference type="SAM" id="Phobius"/>
    </source>
</evidence>
<dbReference type="InParanoid" id="A0A545ASI4"/>
<keyword evidence="2" id="KW-1133">Transmembrane helix</keyword>
<dbReference type="Gene3D" id="3.40.33.10">
    <property type="entry name" value="CAP"/>
    <property type="match status" value="1"/>
</dbReference>
<comment type="caution">
    <text evidence="4">The sequence shown here is derived from an EMBL/GenBank/DDBJ whole genome shotgun (WGS) entry which is preliminary data.</text>
</comment>
<dbReference type="InterPro" id="IPR035940">
    <property type="entry name" value="CAP_sf"/>
</dbReference>
<dbReference type="PANTHER" id="PTHR31157:SF1">
    <property type="entry name" value="SCP DOMAIN-CONTAINING PROTEIN"/>
    <property type="match status" value="1"/>
</dbReference>
<feature type="region of interest" description="Disordered" evidence="1">
    <location>
        <begin position="92"/>
        <end position="163"/>
    </location>
</feature>
<sequence length="287" mass="29559">MEHQRSSYRPRHRKADKVGPTPWRAAGGRGRTRERAGFSTKSVLGLVVLAAVAIGALIPIYLGRAGADTLETASGAPLAADALASESVDAAASTDAGTSGTDTASRSKRPAVKAPGTTSASPAPSSSAAEDASPSSDESSDGPESEPSDDETPKTLAKPGPATEADAVVDLVNTARAEFGCDPVHTDARLTAAALAHSEDMIARDYFSHNTPENLSPWDRAKAAGYEVPTGENIALGQKTAEAVMDAWMNSEGHKANILNCQSKAIGVGLALDPSGTAYWTQMFGAE</sequence>
<dbReference type="Pfam" id="PF00188">
    <property type="entry name" value="CAP"/>
    <property type="match status" value="1"/>
</dbReference>
<dbReference type="PANTHER" id="PTHR31157">
    <property type="entry name" value="SCP DOMAIN-CONTAINING PROTEIN"/>
    <property type="match status" value="1"/>
</dbReference>